<name>A0A3S5I489_CITFR</name>
<protein>
    <submittedName>
        <fullName evidence="2">Uncharacterized protein</fullName>
    </submittedName>
</protein>
<accession>A0A3S5I489</accession>
<reference evidence="2" key="1">
    <citation type="submission" date="2018-11" db="EMBL/GenBank/DDBJ databases">
        <title>Complete sequence of plasmid pHNTS45-1.</title>
        <authorList>
            <person name="Liu J.H."/>
            <person name="Huang X.Y."/>
            <person name="Lv L.C."/>
        </authorList>
    </citation>
    <scope>NUCLEOTIDE SEQUENCE</scope>
    <source>
        <strain evidence="2">TS45CTX</strain>
        <plasmid evidence="2">pHNTS45-1</plasmid>
    </source>
</reference>
<sequence>MSREKQKAGRKRNTTAGPEREHRRRGGLEAHSASPPPFRAPHSGCSCQQDGEKGLPANREALLKALAVMFQQHQSPEWRGFPPAGVSYLADS</sequence>
<proteinExistence type="predicted"/>
<evidence type="ECO:0000313" key="2">
    <source>
        <dbReference type="EMBL" id="AZZ88366.1"/>
    </source>
</evidence>
<dbReference type="AlphaFoldDB" id="A0A3S5I489"/>
<keyword evidence="2" id="KW-0614">Plasmid</keyword>
<dbReference type="EMBL" id="MK167988">
    <property type="protein sequence ID" value="AZZ88366.1"/>
    <property type="molecule type" value="Genomic_DNA"/>
</dbReference>
<geneLocation type="plasmid" evidence="2">
    <name>pHNTS45-1</name>
</geneLocation>
<organism evidence="2">
    <name type="scientific">Citrobacter freundii</name>
    <dbReference type="NCBI Taxonomy" id="546"/>
    <lineage>
        <taxon>Bacteria</taxon>
        <taxon>Pseudomonadati</taxon>
        <taxon>Pseudomonadota</taxon>
        <taxon>Gammaproteobacteria</taxon>
        <taxon>Enterobacterales</taxon>
        <taxon>Enterobacteriaceae</taxon>
        <taxon>Citrobacter</taxon>
        <taxon>Citrobacter freundii complex</taxon>
    </lineage>
</organism>
<evidence type="ECO:0000256" key="1">
    <source>
        <dbReference type="SAM" id="MobiDB-lite"/>
    </source>
</evidence>
<feature type="region of interest" description="Disordered" evidence="1">
    <location>
        <begin position="1"/>
        <end position="53"/>
    </location>
</feature>